<accession>A0A6A6VQG9</accession>
<dbReference type="OrthoDB" id="4226666at2759"/>
<reference evidence="1" key="1">
    <citation type="journal article" date="2020" name="Stud. Mycol.">
        <title>101 Dothideomycetes genomes: a test case for predicting lifestyles and emergence of pathogens.</title>
        <authorList>
            <person name="Haridas S."/>
            <person name="Albert R."/>
            <person name="Binder M."/>
            <person name="Bloem J."/>
            <person name="Labutti K."/>
            <person name="Salamov A."/>
            <person name="Andreopoulos B."/>
            <person name="Baker S."/>
            <person name="Barry K."/>
            <person name="Bills G."/>
            <person name="Bluhm B."/>
            <person name="Cannon C."/>
            <person name="Castanera R."/>
            <person name="Culley D."/>
            <person name="Daum C."/>
            <person name="Ezra D."/>
            <person name="Gonzalez J."/>
            <person name="Henrissat B."/>
            <person name="Kuo A."/>
            <person name="Liang C."/>
            <person name="Lipzen A."/>
            <person name="Lutzoni F."/>
            <person name="Magnuson J."/>
            <person name="Mondo S."/>
            <person name="Nolan M."/>
            <person name="Ohm R."/>
            <person name="Pangilinan J."/>
            <person name="Park H.-J."/>
            <person name="Ramirez L."/>
            <person name="Alfaro M."/>
            <person name="Sun H."/>
            <person name="Tritt A."/>
            <person name="Yoshinaga Y."/>
            <person name="Zwiers L.-H."/>
            <person name="Turgeon B."/>
            <person name="Goodwin S."/>
            <person name="Spatafora J."/>
            <person name="Crous P."/>
            <person name="Grigoriev I."/>
        </authorList>
    </citation>
    <scope>NUCLEOTIDE SEQUENCE</scope>
    <source>
        <strain evidence="1">CBS 121739</strain>
    </source>
</reference>
<sequence>MIKIQLTPGWGLPWLEVDVYEFKPSNPELLRQFQHLKDAKTGQNMRVEKASPPLGLQNIDYIEDVTKYDTHVKQIATHFMPIFVGRYYAGEKEEFAKQMFECLVNIDPAQGTEQKLLTEVYYLIMTTYIVSHTLTIPEEHKVEILSKLSNYGPDDYGDKTSPRLANRQIKHFYARLQREMMKMLLGRLQNMLEGSRGYDEWTDAFIIVLGLAIATEGILKNVNSILDSRVGQGDCEMSFAEESANEAVRRIDGCFDIIIELFQKKYARSCNPIKDCKNDWSAKITQPGMITCLQKLSSLIQDKRNFLEERTRVAVSMHNWRQYTSRITARFLLSFL</sequence>
<dbReference type="PANTHER" id="PTHR35392">
    <property type="entry name" value="ZN(II)2CYS6 TRANSCRIPTION FACTOR (EUROFUNG)-RELATED-RELATED"/>
    <property type="match status" value="1"/>
</dbReference>
<proteinExistence type="predicted"/>
<protein>
    <submittedName>
        <fullName evidence="1">Uncharacterized protein</fullName>
    </submittedName>
</protein>
<dbReference type="Proteomes" id="UP000799437">
    <property type="component" value="Unassembled WGS sequence"/>
</dbReference>
<name>A0A6A6VQG9_9PEZI</name>
<dbReference type="InterPro" id="IPR052973">
    <property type="entry name" value="Fungal_sec-metab_reg_TF"/>
</dbReference>
<gene>
    <name evidence="1" type="ORF">EJ05DRAFT_345993</name>
</gene>
<dbReference type="EMBL" id="ML996627">
    <property type="protein sequence ID" value="KAF2752443.1"/>
    <property type="molecule type" value="Genomic_DNA"/>
</dbReference>
<dbReference type="AlphaFoldDB" id="A0A6A6VQG9"/>
<keyword evidence="2" id="KW-1185">Reference proteome</keyword>
<dbReference type="RefSeq" id="XP_033594901.1">
    <property type="nucleotide sequence ID" value="XM_033740965.1"/>
</dbReference>
<dbReference type="GeneID" id="54482019"/>
<dbReference type="PANTHER" id="PTHR35392:SF1">
    <property type="entry name" value="ZN(II)2CYS6 TRANSCRIPTION FACTOR (EUROFUNG)"/>
    <property type="match status" value="1"/>
</dbReference>
<evidence type="ECO:0000313" key="1">
    <source>
        <dbReference type="EMBL" id="KAF2752443.1"/>
    </source>
</evidence>
<organism evidence="1 2">
    <name type="scientific">Pseudovirgaria hyperparasitica</name>
    <dbReference type="NCBI Taxonomy" id="470096"/>
    <lineage>
        <taxon>Eukaryota</taxon>
        <taxon>Fungi</taxon>
        <taxon>Dikarya</taxon>
        <taxon>Ascomycota</taxon>
        <taxon>Pezizomycotina</taxon>
        <taxon>Dothideomycetes</taxon>
        <taxon>Dothideomycetes incertae sedis</taxon>
        <taxon>Acrospermales</taxon>
        <taxon>Acrospermaceae</taxon>
        <taxon>Pseudovirgaria</taxon>
    </lineage>
</organism>
<evidence type="ECO:0000313" key="2">
    <source>
        <dbReference type="Proteomes" id="UP000799437"/>
    </source>
</evidence>